<proteinExistence type="predicted"/>
<comment type="caution">
    <text evidence="1">The sequence shown here is derived from an EMBL/GenBank/DDBJ whole genome shotgun (WGS) entry which is preliminary data.</text>
</comment>
<reference evidence="2" key="1">
    <citation type="journal article" date="2019" name="Int. J. Syst. Evol. Microbiol.">
        <title>The Global Catalogue of Microorganisms (GCM) 10K type strain sequencing project: providing services to taxonomists for standard genome sequencing and annotation.</title>
        <authorList>
            <consortium name="The Broad Institute Genomics Platform"/>
            <consortium name="The Broad Institute Genome Sequencing Center for Infectious Disease"/>
            <person name="Wu L."/>
            <person name="Ma J."/>
        </authorList>
    </citation>
    <scope>NUCLEOTIDE SEQUENCE [LARGE SCALE GENOMIC DNA]</scope>
    <source>
        <strain evidence="2">JCM 17919</strain>
    </source>
</reference>
<name>A0ABP8GTS9_9BACT</name>
<keyword evidence="2" id="KW-1185">Reference proteome</keyword>
<protein>
    <submittedName>
        <fullName evidence="1">Uncharacterized protein</fullName>
    </submittedName>
</protein>
<dbReference type="Proteomes" id="UP001501725">
    <property type="component" value="Unassembled WGS sequence"/>
</dbReference>
<gene>
    <name evidence="1" type="ORF">GCM10023184_20150</name>
</gene>
<dbReference type="EMBL" id="BAABGY010000007">
    <property type="protein sequence ID" value="GAA4329576.1"/>
    <property type="molecule type" value="Genomic_DNA"/>
</dbReference>
<accession>A0ABP8GTS9</accession>
<sequence>MKEIQDQLRELFDRIPRRHTTDNVKEINSILDAYEDLLTQLEADARYEQQVAHYFEALDPIRTGVKKSNDGKLSKKGKDDQFDEASGALKDTMEELMALLENA</sequence>
<dbReference type="RefSeq" id="WP_345255505.1">
    <property type="nucleotide sequence ID" value="NZ_BAABGY010000007.1"/>
</dbReference>
<evidence type="ECO:0000313" key="2">
    <source>
        <dbReference type="Proteomes" id="UP001501725"/>
    </source>
</evidence>
<evidence type="ECO:0000313" key="1">
    <source>
        <dbReference type="EMBL" id="GAA4329576.1"/>
    </source>
</evidence>
<organism evidence="1 2">
    <name type="scientific">Flaviaesturariibacter amylovorans</name>
    <dbReference type="NCBI Taxonomy" id="1084520"/>
    <lineage>
        <taxon>Bacteria</taxon>
        <taxon>Pseudomonadati</taxon>
        <taxon>Bacteroidota</taxon>
        <taxon>Chitinophagia</taxon>
        <taxon>Chitinophagales</taxon>
        <taxon>Chitinophagaceae</taxon>
        <taxon>Flaviaestuariibacter</taxon>
    </lineage>
</organism>